<evidence type="ECO:0000313" key="7">
    <source>
        <dbReference type="EMBL" id="KUR71526.1"/>
    </source>
</evidence>
<name>A0A117UVB0_9SPHN</name>
<dbReference type="NCBIfam" id="TIGR02734">
    <property type="entry name" value="crtI_fam"/>
    <property type="match status" value="1"/>
</dbReference>
<evidence type="ECO:0000256" key="1">
    <source>
        <dbReference type="ARBA" id="ARBA00004829"/>
    </source>
</evidence>
<dbReference type="SUPFAM" id="SSF51905">
    <property type="entry name" value="FAD/NAD(P)-binding domain"/>
    <property type="match status" value="1"/>
</dbReference>
<evidence type="ECO:0000259" key="6">
    <source>
        <dbReference type="Pfam" id="PF01593"/>
    </source>
</evidence>
<dbReference type="InterPro" id="IPR054841">
    <property type="entry name" value="carotdesatCrtD"/>
</dbReference>
<gene>
    <name evidence="7" type="ORF">AQZ52_11980</name>
</gene>
<dbReference type="Pfam" id="PF01593">
    <property type="entry name" value="Amino_oxidase"/>
    <property type="match status" value="1"/>
</dbReference>
<dbReference type="InterPro" id="IPR036188">
    <property type="entry name" value="FAD/NAD-bd_sf"/>
</dbReference>
<protein>
    <submittedName>
        <fullName evidence="7">CrtD protein</fullName>
    </submittedName>
</protein>
<evidence type="ECO:0000256" key="3">
    <source>
        <dbReference type="ARBA" id="ARBA00022746"/>
    </source>
</evidence>
<dbReference type="Gene3D" id="3.50.50.60">
    <property type="entry name" value="FAD/NAD(P)-binding domain"/>
    <property type="match status" value="2"/>
</dbReference>
<evidence type="ECO:0000256" key="5">
    <source>
        <dbReference type="RuleBase" id="RU362075"/>
    </source>
</evidence>
<dbReference type="Proteomes" id="UP000058012">
    <property type="component" value="Unassembled WGS sequence"/>
</dbReference>
<evidence type="ECO:0000313" key="8">
    <source>
        <dbReference type="Proteomes" id="UP000058012"/>
    </source>
</evidence>
<comment type="pathway">
    <text evidence="1 5">Carotenoid biosynthesis.</text>
</comment>
<comment type="caution">
    <text evidence="7">The sequence shown here is derived from an EMBL/GenBank/DDBJ whole genome shotgun (WGS) entry which is preliminary data.</text>
</comment>
<accession>A0A117UVB0</accession>
<dbReference type="STRING" id="1117702.AQZ52_11980"/>
<dbReference type="InterPro" id="IPR014105">
    <property type="entry name" value="Carotenoid/retinoid_OxRdtase"/>
</dbReference>
<sequence length="493" mass="52191">MGGLSAAADLAREGLDVTVIERAASVGGKMRRVTSGGLAIDAGPTVFTMRWIFDGLFSDAGERLEDHLGLITAETLARHAWQRGGNLDLFADIDRSVDAIGDFAGAAEAKAYRDFCARSADIYRTLASSFIAAERPSIPGLVARLGPFGLPALMRTVPLRTLWGALGDHFRDPRLRQLFGRYSTYVGASPWSAPATLMLIAHVEQQGVWLVRGGIHAVAQAIAGLAERHGARFRFGADMQRIVIENGRVAGIDLAGGEHLPADAVVFNGDISALTDEVRPVPATAPLKRSLSAVTWCLAARTSGFTPAHHNVFFGPDYADEFDAIFRDRRITQVPTVYLCAQDRGEGSNHPPGAPERLLALINAPADGDKGPLPDTMIADLARRGVALMRDCGLELEGVDEPVVTDPSGFHALFPASGGALYGRANHGMMGSFARAGARGKVPGLYLAGGSVHPGPGIPMATMSGRIAAARLLADLAGDRRTVMLGADQPPLR</sequence>
<dbReference type="EMBL" id="LLZS01000007">
    <property type="protein sequence ID" value="KUR71526.1"/>
    <property type="molecule type" value="Genomic_DNA"/>
</dbReference>
<dbReference type="InterPro" id="IPR002937">
    <property type="entry name" value="Amino_oxidase"/>
</dbReference>
<dbReference type="PANTHER" id="PTHR43734">
    <property type="entry name" value="PHYTOENE DESATURASE"/>
    <property type="match status" value="1"/>
</dbReference>
<dbReference type="GO" id="GO:0016491">
    <property type="term" value="F:oxidoreductase activity"/>
    <property type="evidence" value="ECO:0007669"/>
    <property type="project" value="UniProtKB-KW"/>
</dbReference>
<feature type="domain" description="Amine oxidase" evidence="6">
    <location>
        <begin position="1"/>
        <end position="473"/>
    </location>
</feature>
<evidence type="ECO:0000256" key="2">
    <source>
        <dbReference type="ARBA" id="ARBA00006046"/>
    </source>
</evidence>
<keyword evidence="8" id="KW-1185">Reference proteome</keyword>
<dbReference type="NCBIfam" id="NF045637">
    <property type="entry name" value="carotdesatCrtDProt"/>
    <property type="match status" value="1"/>
</dbReference>
<comment type="similarity">
    <text evidence="2 5">Belongs to the carotenoid/retinoid oxidoreductase family.</text>
</comment>
<organism evidence="7 8">
    <name type="scientific">Novosphingobium fuchskuhlense</name>
    <dbReference type="NCBI Taxonomy" id="1117702"/>
    <lineage>
        <taxon>Bacteria</taxon>
        <taxon>Pseudomonadati</taxon>
        <taxon>Pseudomonadota</taxon>
        <taxon>Alphaproteobacteria</taxon>
        <taxon>Sphingomonadales</taxon>
        <taxon>Sphingomonadaceae</taxon>
        <taxon>Novosphingobium</taxon>
    </lineage>
</organism>
<proteinExistence type="inferred from homology"/>
<reference evidence="7 8" key="1">
    <citation type="submission" date="2015-10" db="EMBL/GenBank/DDBJ databases">
        <title>Draft genome sequence of Novosphingobium fuchskuhlense DSM 25065 isolated from a surface water sample of the southwest basin of Lake Grosse Fuchskuhle.</title>
        <authorList>
            <person name="Ruckert C."/>
            <person name="Winkler A."/>
            <person name="Glaeser J."/>
            <person name="Grossart H.-P."/>
            <person name="Kalinowski J."/>
            <person name="Glaeser S."/>
        </authorList>
    </citation>
    <scope>NUCLEOTIDE SEQUENCE [LARGE SCALE GENOMIC DNA]</scope>
    <source>
        <strain evidence="7 8">FNE08-7</strain>
    </source>
</reference>
<dbReference type="PANTHER" id="PTHR43734:SF7">
    <property type="entry name" value="4,4'-DIAPONEUROSPORENE OXYGENASE"/>
    <property type="match status" value="1"/>
</dbReference>
<dbReference type="OrthoDB" id="9774675at2"/>
<dbReference type="GO" id="GO:0016117">
    <property type="term" value="P:carotenoid biosynthetic process"/>
    <property type="evidence" value="ECO:0007669"/>
    <property type="project" value="UniProtKB-KW"/>
</dbReference>
<keyword evidence="4 5" id="KW-0560">Oxidoreductase</keyword>
<dbReference type="AlphaFoldDB" id="A0A117UVB0"/>
<evidence type="ECO:0000256" key="4">
    <source>
        <dbReference type="ARBA" id="ARBA00023002"/>
    </source>
</evidence>
<keyword evidence="3 5" id="KW-0125">Carotenoid biosynthesis</keyword>